<gene>
    <name evidence="7" type="ORF">UX25_C0012G0010</name>
</gene>
<evidence type="ECO:0000256" key="3">
    <source>
        <dbReference type="ARBA" id="ARBA00022722"/>
    </source>
</evidence>
<dbReference type="NCBIfam" id="TIGR00250">
    <property type="entry name" value="RNAse_H_YqgF"/>
    <property type="match status" value="1"/>
</dbReference>
<evidence type="ECO:0000259" key="6">
    <source>
        <dbReference type="SMART" id="SM00732"/>
    </source>
</evidence>
<dbReference type="EMBL" id="LCLM01000012">
    <property type="protein sequence ID" value="KKU17291.1"/>
    <property type="molecule type" value="Genomic_DNA"/>
</dbReference>
<proteinExistence type="inferred from homology"/>
<dbReference type="InterPro" id="IPR037027">
    <property type="entry name" value="YqgF/RNaseH-like_dom_sf"/>
</dbReference>
<dbReference type="Gene3D" id="3.30.420.140">
    <property type="entry name" value="YqgF/RNase H-like domain"/>
    <property type="match status" value="1"/>
</dbReference>
<organism evidence="7 8">
    <name type="scientific">Candidatus Woesebacteria bacterium GW2011_GWC2_45_9</name>
    <dbReference type="NCBI Taxonomy" id="1618589"/>
    <lineage>
        <taxon>Bacteria</taxon>
        <taxon>Candidatus Woeseibacteriota</taxon>
    </lineage>
</organism>
<evidence type="ECO:0000256" key="1">
    <source>
        <dbReference type="ARBA" id="ARBA00022490"/>
    </source>
</evidence>
<evidence type="ECO:0000313" key="7">
    <source>
        <dbReference type="EMBL" id="KKU17291.1"/>
    </source>
</evidence>
<comment type="subcellular location">
    <subcellularLocation>
        <location evidence="5">Cytoplasm</location>
    </subcellularLocation>
</comment>
<comment type="function">
    <text evidence="5">Could be a nuclease involved in processing of the 5'-end of pre-16S rRNA.</text>
</comment>
<sequence>MRILGIDYGYRKIGLAIAETGLAEPFIVVHVNSEEEAIEKLSKIAKEERIEKIVVGVSEGKMGKDSELFGKKLRENLGTPVEFEDETLSSRDSQRLSIAAGLSRKKRKQMEDAFAAAVMLQSYLERR</sequence>
<accession>A0A0G1N9V2</accession>
<evidence type="ECO:0000256" key="5">
    <source>
        <dbReference type="HAMAP-Rule" id="MF_00651"/>
    </source>
</evidence>
<dbReference type="GO" id="GO:0005829">
    <property type="term" value="C:cytosol"/>
    <property type="evidence" value="ECO:0007669"/>
    <property type="project" value="TreeGrafter"/>
</dbReference>
<comment type="similarity">
    <text evidence="5">Belongs to the YqgF HJR family.</text>
</comment>
<dbReference type="HAMAP" id="MF_00651">
    <property type="entry name" value="Nuclease_YqgF"/>
    <property type="match status" value="1"/>
</dbReference>
<evidence type="ECO:0000256" key="2">
    <source>
        <dbReference type="ARBA" id="ARBA00022517"/>
    </source>
</evidence>
<name>A0A0G1N9V2_9BACT</name>
<dbReference type="GO" id="GO:0004518">
    <property type="term" value="F:nuclease activity"/>
    <property type="evidence" value="ECO:0007669"/>
    <property type="project" value="UniProtKB-KW"/>
</dbReference>
<dbReference type="CDD" id="cd16964">
    <property type="entry name" value="YqgF"/>
    <property type="match status" value="1"/>
</dbReference>
<keyword evidence="4 5" id="KW-0378">Hydrolase</keyword>
<keyword evidence="1 5" id="KW-0963">Cytoplasm</keyword>
<keyword evidence="3 5" id="KW-0540">Nuclease</keyword>
<dbReference type="PANTHER" id="PTHR33317">
    <property type="entry name" value="POLYNUCLEOTIDYL TRANSFERASE, RIBONUCLEASE H-LIKE SUPERFAMILY PROTEIN"/>
    <property type="match status" value="1"/>
</dbReference>
<dbReference type="AlphaFoldDB" id="A0A0G1N9V2"/>
<dbReference type="STRING" id="1618589.UX25_C0012G0010"/>
<dbReference type="Proteomes" id="UP000034922">
    <property type="component" value="Unassembled WGS sequence"/>
</dbReference>
<dbReference type="GO" id="GO:0000967">
    <property type="term" value="P:rRNA 5'-end processing"/>
    <property type="evidence" value="ECO:0007669"/>
    <property type="project" value="UniProtKB-UniRule"/>
</dbReference>
<feature type="domain" description="YqgF/RNase H-like" evidence="6">
    <location>
        <begin position="1"/>
        <end position="93"/>
    </location>
</feature>
<reference evidence="7 8" key="1">
    <citation type="journal article" date="2015" name="Nature">
        <title>rRNA introns, odd ribosomes, and small enigmatic genomes across a large radiation of phyla.</title>
        <authorList>
            <person name="Brown C.T."/>
            <person name="Hug L.A."/>
            <person name="Thomas B.C."/>
            <person name="Sharon I."/>
            <person name="Castelle C.J."/>
            <person name="Singh A."/>
            <person name="Wilkins M.J."/>
            <person name="Williams K.H."/>
            <person name="Banfield J.F."/>
        </authorList>
    </citation>
    <scope>NUCLEOTIDE SEQUENCE [LARGE SCALE GENOMIC DNA]</scope>
</reference>
<keyword evidence="2 5" id="KW-0690">Ribosome biogenesis</keyword>
<dbReference type="InterPro" id="IPR005227">
    <property type="entry name" value="YqgF"/>
</dbReference>
<dbReference type="PANTHER" id="PTHR33317:SF4">
    <property type="entry name" value="POLYNUCLEOTIDYL TRANSFERASE, RIBONUCLEASE H-LIKE SUPERFAMILY PROTEIN"/>
    <property type="match status" value="1"/>
</dbReference>
<dbReference type="SMART" id="SM00732">
    <property type="entry name" value="YqgFc"/>
    <property type="match status" value="1"/>
</dbReference>
<protein>
    <recommendedName>
        <fullName evidence="5">Putative pre-16S rRNA nuclease</fullName>
        <ecNumber evidence="5">3.1.-.-</ecNumber>
    </recommendedName>
</protein>
<dbReference type="InterPro" id="IPR006641">
    <property type="entry name" value="YqgF/RNaseH-like_dom"/>
</dbReference>
<dbReference type="Pfam" id="PF03652">
    <property type="entry name" value="RuvX"/>
    <property type="match status" value="1"/>
</dbReference>
<dbReference type="EC" id="3.1.-.-" evidence="5"/>
<dbReference type="GO" id="GO:0016788">
    <property type="term" value="F:hydrolase activity, acting on ester bonds"/>
    <property type="evidence" value="ECO:0007669"/>
    <property type="project" value="UniProtKB-UniRule"/>
</dbReference>
<comment type="caution">
    <text evidence="7">The sequence shown here is derived from an EMBL/GenBank/DDBJ whole genome shotgun (WGS) entry which is preliminary data.</text>
</comment>
<dbReference type="SUPFAM" id="SSF53098">
    <property type="entry name" value="Ribonuclease H-like"/>
    <property type="match status" value="1"/>
</dbReference>
<evidence type="ECO:0000256" key="4">
    <source>
        <dbReference type="ARBA" id="ARBA00022801"/>
    </source>
</evidence>
<dbReference type="InterPro" id="IPR012337">
    <property type="entry name" value="RNaseH-like_sf"/>
</dbReference>
<evidence type="ECO:0000313" key="8">
    <source>
        <dbReference type="Proteomes" id="UP000034922"/>
    </source>
</evidence>